<dbReference type="CDD" id="cd16377">
    <property type="entry name" value="23S_rRNA_IVP_like"/>
    <property type="match status" value="1"/>
</dbReference>
<keyword evidence="2" id="KW-1185">Reference proteome</keyword>
<reference evidence="2" key="1">
    <citation type="submission" date="2020-01" db="EMBL/GenBank/DDBJ databases">
        <title>Caldichromatium gen. nov., sp. nov., a thermophilic purple sulfur bacterium member of the family Chromatiaceae isolated from Nakabusa hot spring, Japan.</title>
        <authorList>
            <person name="Saini M.K."/>
            <person name="Hanada S."/>
            <person name="Tank M."/>
        </authorList>
    </citation>
    <scope>NUCLEOTIDE SEQUENCE [LARGE SCALE GENOMIC DNA]</scope>
    <source>
        <strain evidence="2">No.7</strain>
    </source>
</reference>
<dbReference type="InterPro" id="IPR012657">
    <property type="entry name" value="23S_rRNA-intervening_sequence"/>
</dbReference>
<dbReference type="EMBL" id="CP048029">
    <property type="protein sequence ID" value="QIK39105.1"/>
    <property type="molecule type" value="Genomic_DNA"/>
</dbReference>
<accession>A0A6G7VGW3</accession>
<organism evidence="1 2">
    <name type="scientific">Caldichromatium japonicum</name>
    <dbReference type="NCBI Taxonomy" id="2699430"/>
    <lineage>
        <taxon>Bacteria</taxon>
        <taxon>Pseudomonadati</taxon>
        <taxon>Pseudomonadota</taxon>
        <taxon>Gammaproteobacteria</taxon>
        <taxon>Chromatiales</taxon>
        <taxon>Chromatiaceae</taxon>
        <taxon>Caldichromatium</taxon>
    </lineage>
</organism>
<evidence type="ECO:0000313" key="1">
    <source>
        <dbReference type="EMBL" id="QIK39105.1"/>
    </source>
</evidence>
<dbReference type="KEGG" id="cjap:GWK36_04280"/>
<dbReference type="Gene3D" id="1.20.1440.60">
    <property type="entry name" value="23S rRNA-intervening sequence"/>
    <property type="match status" value="1"/>
</dbReference>
<dbReference type="Proteomes" id="UP000502699">
    <property type="component" value="Chromosome"/>
</dbReference>
<dbReference type="InterPro" id="IPR036583">
    <property type="entry name" value="23S_rRNA_IVS_sf"/>
</dbReference>
<protein>
    <submittedName>
        <fullName evidence="1">Four helix bundle protein</fullName>
    </submittedName>
</protein>
<name>A0A6G7VGW3_9GAMM</name>
<gene>
    <name evidence="1" type="ORF">GWK36_04280</name>
</gene>
<dbReference type="NCBIfam" id="TIGR02436">
    <property type="entry name" value="four helix bundle protein"/>
    <property type="match status" value="1"/>
</dbReference>
<dbReference type="AlphaFoldDB" id="A0A6G7VGW3"/>
<sequence>MEHSRSYRDLIDWKKSIALVGRIYSCTRSFPKEEIYGLTSQIRRAGISIPTNIAEGQARNNKGEFLQFLGIAQDSLAELETLPLISQNLGYLTSTDAEGLLNDCEAIGKLLAGLKRSLIS</sequence>
<dbReference type="SUPFAM" id="SSF158446">
    <property type="entry name" value="IVS-encoded protein-like"/>
    <property type="match status" value="1"/>
</dbReference>
<dbReference type="PANTHER" id="PTHR38471:SF2">
    <property type="entry name" value="FOUR HELIX BUNDLE PROTEIN"/>
    <property type="match status" value="1"/>
</dbReference>
<dbReference type="PANTHER" id="PTHR38471">
    <property type="entry name" value="FOUR HELIX BUNDLE PROTEIN"/>
    <property type="match status" value="1"/>
</dbReference>
<proteinExistence type="predicted"/>
<evidence type="ECO:0000313" key="2">
    <source>
        <dbReference type="Proteomes" id="UP000502699"/>
    </source>
</evidence>
<dbReference type="Pfam" id="PF05635">
    <property type="entry name" value="23S_rRNA_IVP"/>
    <property type="match status" value="1"/>
</dbReference>
<dbReference type="NCBIfam" id="NF008911">
    <property type="entry name" value="PRK12275.1-2"/>
    <property type="match status" value="1"/>
</dbReference>